<sequence length="394" mass="45360">MNLCFICDEYPPVSHGGIGTVTKSIAEELVRQNHNVFIVGILPKSYKGEKYEEVNGVKIWRLDHGILLPFLSRNTLLYKLLNKIFQIDFLNINSVWKKQNRLIENLVSEYNIDVIEFPDYRFAFEHLTLKNNVWPNIDIFKIVKFHGSINYFNLEANLKIDQKVLKYETSLYEYADQLVSVSDYTRRKMMLYYDLKKDIKIIHNGLEIINKGEAIKENTVIFSGSLVPKKGIVPLLKAWNIVCKQNDSAVLKLYGKGVKHRFTKHIDPKNMNRVKFLGHINKEDLINEYTSAKLAVFPSFAEAFALGPMESMMAGCATIYSTATSGIELQVNENAVLLVNPYDEGQIAEKILKVLNDEDLRLKLQIEGRKLIENTFNISRVVQKHLDLYKSTEC</sequence>
<comment type="caution">
    <text evidence="4">The sequence shown here is derived from an EMBL/GenBank/DDBJ whole genome shotgun (WGS) entry which is preliminary data.</text>
</comment>
<dbReference type="CDD" id="cd03801">
    <property type="entry name" value="GT4_PimA-like"/>
    <property type="match status" value="1"/>
</dbReference>
<dbReference type="PANTHER" id="PTHR46401:SF2">
    <property type="entry name" value="GLYCOSYLTRANSFERASE WBBK-RELATED"/>
    <property type="match status" value="1"/>
</dbReference>
<dbReference type="SUPFAM" id="SSF53756">
    <property type="entry name" value="UDP-Glycosyltransferase/glycogen phosphorylase"/>
    <property type="match status" value="1"/>
</dbReference>
<keyword evidence="5" id="KW-1185">Reference proteome</keyword>
<dbReference type="GO" id="GO:0016757">
    <property type="term" value="F:glycosyltransferase activity"/>
    <property type="evidence" value="ECO:0007669"/>
    <property type="project" value="InterPro"/>
</dbReference>
<dbReference type="GO" id="GO:0009103">
    <property type="term" value="P:lipopolysaccharide biosynthetic process"/>
    <property type="evidence" value="ECO:0007669"/>
    <property type="project" value="TreeGrafter"/>
</dbReference>
<dbReference type="Pfam" id="PF13439">
    <property type="entry name" value="Glyco_transf_4"/>
    <property type="match status" value="1"/>
</dbReference>
<dbReference type="Proteomes" id="UP000317332">
    <property type="component" value="Unassembled WGS sequence"/>
</dbReference>
<organism evidence="4 5">
    <name type="scientific">Paucihalobacter ruber</name>
    <dbReference type="NCBI Taxonomy" id="2567861"/>
    <lineage>
        <taxon>Bacteria</taxon>
        <taxon>Pseudomonadati</taxon>
        <taxon>Bacteroidota</taxon>
        <taxon>Flavobacteriia</taxon>
        <taxon>Flavobacteriales</taxon>
        <taxon>Flavobacteriaceae</taxon>
        <taxon>Paucihalobacter</taxon>
    </lineage>
</organism>
<dbReference type="InterPro" id="IPR001296">
    <property type="entry name" value="Glyco_trans_1"/>
</dbReference>
<protein>
    <submittedName>
        <fullName evidence="4">Glycosyltransferase family 4 protein</fullName>
    </submittedName>
</protein>
<reference evidence="4 5" key="1">
    <citation type="submission" date="2019-06" db="EMBL/GenBank/DDBJ databases">
        <title>Flavobacteriaceae Paucihalobacterium erythroidium CWB-1, complete genome.</title>
        <authorList>
            <person name="Wu S."/>
        </authorList>
    </citation>
    <scope>NUCLEOTIDE SEQUENCE [LARGE SCALE GENOMIC DNA]</scope>
    <source>
        <strain evidence="4 5">CWB-1</strain>
    </source>
</reference>
<dbReference type="InterPro" id="IPR028098">
    <property type="entry name" value="Glyco_trans_4-like_N"/>
</dbReference>
<accession>A0A506PP16</accession>
<feature type="domain" description="Glycosyl transferase family 1" evidence="2">
    <location>
        <begin position="215"/>
        <end position="370"/>
    </location>
</feature>
<evidence type="ECO:0000313" key="5">
    <source>
        <dbReference type="Proteomes" id="UP000317332"/>
    </source>
</evidence>
<evidence type="ECO:0000256" key="1">
    <source>
        <dbReference type="ARBA" id="ARBA00022679"/>
    </source>
</evidence>
<evidence type="ECO:0000259" key="2">
    <source>
        <dbReference type="Pfam" id="PF00534"/>
    </source>
</evidence>
<dbReference type="EMBL" id="VHIQ01000002">
    <property type="protein sequence ID" value="TPV34957.1"/>
    <property type="molecule type" value="Genomic_DNA"/>
</dbReference>
<gene>
    <name evidence="4" type="ORF">FJ651_05365</name>
</gene>
<evidence type="ECO:0000259" key="3">
    <source>
        <dbReference type="Pfam" id="PF13439"/>
    </source>
</evidence>
<proteinExistence type="predicted"/>
<evidence type="ECO:0000313" key="4">
    <source>
        <dbReference type="EMBL" id="TPV34957.1"/>
    </source>
</evidence>
<dbReference type="AlphaFoldDB" id="A0A506PP16"/>
<dbReference type="RefSeq" id="WP_140989433.1">
    <property type="nucleotide sequence ID" value="NZ_VHIQ01000002.1"/>
</dbReference>
<keyword evidence="1 4" id="KW-0808">Transferase</keyword>
<name>A0A506PP16_9FLAO</name>
<dbReference type="PANTHER" id="PTHR46401">
    <property type="entry name" value="GLYCOSYLTRANSFERASE WBBK-RELATED"/>
    <property type="match status" value="1"/>
</dbReference>
<dbReference type="Pfam" id="PF00534">
    <property type="entry name" value="Glycos_transf_1"/>
    <property type="match status" value="1"/>
</dbReference>
<dbReference type="OrthoDB" id="502646at2"/>
<dbReference type="Gene3D" id="3.40.50.2000">
    <property type="entry name" value="Glycogen Phosphorylase B"/>
    <property type="match status" value="2"/>
</dbReference>
<feature type="domain" description="Glycosyltransferase subfamily 4-like N-terminal" evidence="3">
    <location>
        <begin position="16"/>
        <end position="206"/>
    </location>
</feature>